<dbReference type="Pfam" id="PF00230">
    <property type="entry name" value="MIP"/>
    <property type="match status" value="1"/>
</dbReference>
<sequence>MVSINLSVFRGFPARKCIIYICAQILGAICAVWIAFGIYKDAILSVDPQLTPSAKGTGTAFFTLPAPFASIPTAFMTDFTSAAIMSGTVLAIGDDTNSPPGAGMHAFIMGLVGFAMASCLGYNTGPQTNPAKDLATRFVPNVVGYGSDMWKQGWWAEAWTAAIIGGLSGCLIYDIAIFEGPESPINYPRIKRKQSRQGNKAKWLTTGWFGRGKKHQAERDLETGAVGINEKNAGHKMDGHQEQ</sequence>
<proteinExistence type="inferred from homology"/>
<evidence type="ECO:0000256" key="7">
    <source>
        <dbReference type="RuleBase" id="RU000477"/>
    </source>
</evidence>
<dbReference type="InterPro" id="IPR023271">
    <property type="entry name" value="Aquaporin-like"/>
</dbReference>
<protein>
    <submittedName>
        <fullName evidence="10">Aquaporin-like protein</fullName>
    </submittedName>
</protein>
<dbReference type="OrthoDB" id="3222at2759"/>
<comment type="similarity">
    <text evidence="2 7">Belongs to the MIP/aquaporin (TC 1.A.8) family.</text>
</comment>
<evidence type="ECO:0000256" key="4">
    <source>
        <dbReference type="ARBA" id="ARBA00022692"/>
    </source>
</evidence>
<evidence type="ECO:0000256" key="1">
    <source>
        <dbReference type="ARBA" id="ARBA00004141"/>
    </source>
</evidence>
<evidence type="ECO:0000313" key="10">
    <source>
        <dbReference type="EMBL" id="KAF2117334.1"/>
    </source>
</evidence>
<dbReference type="SUPFAM" id="SSF81338">
    <property type="entry name" value="Aquaporin-like"/>
    <property type="match status" value="1"/>
</dbReference>
<dbReference type="PANTHER" id="PTHR43829:SF24">
    <property type="entry name" value="MIP AQUAPORIN (EUROFUNG)"/>
    <property type="match status" value="1"/>
</dbReference>
<reference evidence="10" key="1">
    <citation type="journal article" date="2020" name="Stud. Mycol.">
        <title>101 Dothideomycetes genomes: a test case for predicting lifestyles and emergence of pathogens.</title>
        <authorList>
            <person name="Haridas S."/>
            <person name="Albert R."/>
            <person name="Binder M."/>
            <person name="Bloem J."/>
            <person name="Labutti K."/>
            <person name="Salamov A."/>
            <person name="Andreopoulos B."/>
            <person name="Baker S."/>
            <person name="Barry K."/>
            <person name="Bills G."/>
            <person name="Bluhm B."/>
            <person name="Cannon C."/>
            <person name="Castanera R."/>
            <person name="Culley D."/>
            <person name="Daum C."/>
            <person name="Ezra D."/>
            <person name="Gonzalez J."/>
            <person name="Henrissat B."/>
            <person name="Kuo A."/>
            <person name="Liang C."/>
            <person name="Lipzen A."/>
            <person name="Lutzoni F."/>
            <person name="Magnuson J."/>
            <person name="Mondo S."/>
            <person name="Nolan M."/>
            <person name="Ohm R."/>
            <person name="Pangilinan J."/>
            <person name="Park H.-J."/>
            <person name="Ramirez L."/>
            <person name="Alfaro M."/>
            <person name="Sun H."/>
            <person name="Tritt A."/>
            <person name="Yoshinaga Y."/>
            <person name="Zwiers L.-H."/>
            <person name="Turgeon B."/>
            <person name="Goodwin S."/>
            <person name="Spatafora J."/>
            <person name="Crous P."/>
            <person name="Grigoriev I."/>
        </authorList>
    </citation>
    <scope>NUCLEOTIDE SEQUENCE</scope>
    <source>
        <strain evidence="10">CBS 627.86</strain>
    </source>
</reference>
<dbReference type="AlphaFoldDB" id="A0A6A5ZE51"/>
<dbReference type="InterPro" id="IPR050363">
    <property type="entry name" value="MIP/Aquaporin"/>
</dbReference>
<comment type="subcellular location">
    <subcellularLocation>
        <location evidence="1">Membrane</location>
        <topology evidence="1">Multi-pass membrane protein</topology>
    </subcellularLocation>
</comment>
<keyword evidence="11" id="KW-1185">Reference proteome</keyword>
<evidence type="ECO:0000256" key="6">
    <source>
        <dbReference type="ARBA" id="ARBA00023136"/>
    </source>
</evidence>
<dbReference type="EMBL" id="ML977319">
    <property type="protein sequence ID" value="KAF2117334.1"/>
    <property type="molecule type" value="Genomic_DNA"/>
</dbReference>
<evidence type="ECO:0000256" key="9">
    <source>
        <dbReference type="SAM" id="Phobius"/>
    </source>
</evidence>
<dbReference type="PANTHER" id="PTHR43829">
    <property type="entry name" value="AQUAPORIN OR AQUAGLYCEROPORIN RELATED"/>
    <property type="match status" value="1"/>
</dbReference>
<evidence type="ECO:0000256" key="3">
    <source>
        <dbReference type="ARBA" id="ARBA00022448"/>
    </source>
</evidence>
<organism evidence="10 11">
    <name type="scientific">Lophiotrema nucula</name>
    <dbReference type="NCBI Taxonomy" id="690887"/>
    <lineage>
        <taxon>Eukaryota</taxon>
        <taxon>Fungi</taxon>
        <taxon>Dikarya</taxon>
        <taxon>Ascomycota</taxon>
        <taxon>Pezizomycotina</taxon>
        <taxon>Dothideomycetes</taxon>
        <taxon>Pleosporomycetidae</taxon>
        <taxon>Pleosporales</taxon>
        <taxon>Lophiotremataceae</taxon>
        <taxon>Lophiotrema</taxon>
    </lineage>
</organism>
<keyword evidence="6 9" id="KW-0472">Membrane</keyword>
<dbReference type="GO" id="GO:0015254">
    <property type="term" value="F:glycerol channel activity"/>
    <property type="evidence" value="ECO:0007669"/>
    <property type="project" value="TreeGrafter"/>
</dbReference>
<dbReference type="GO" id="GO:0015250">
    <property type="term" value="F:water channel activity"/>
    <property type="evidence" value="ECO:0007669"/>
    <property type="project" value="TreeGrafter"/>
</dbReference>
<feature type="transmembrane region" description="Helical" evidence="9">
    <location>
        <begin position="17"/>
        <end position="39"/>
    </location>
</feature>
<dbReference type="Gene3D" id="1.20.1080.10">
    <property type="entry name" value="Glycerol uptake facilitator protein"/>
    <property type="match status" value="1"/>
</dbReference>
<evidence type="ECO:0000313" key="11">
    <source>
        <dbReference type="Proteomes" id="UP000799770"/>
    </source>
</evidence>
<keyword evidence="3 7" id="KW-0813">Transport</keyword>
<gene>
    <name evidence="10" type="ORF">BDV96DRAFT_24236</name>
</gene>
<evidence type="ECO:0000256" key="2">
    <source>
        <dbReference type="ARBA" id="ARBA00006175"/>
    </source>
</evidence>
<keyword evidence="4 7" id="KW-0812">Transmembrane</keyword>
<feature type="region of interest" description="Disordered" evidence="8">
    <location>
        <begin position="214"/>
        <end position="243"/>
    </location>
</feature>
<dbReference type="InterPro" id="IPR000425">
    <property type="entry name" value="MIP"/>
</dbReference>
<feature type="compositionally biased region" description="Basic and acidic residues" evidence="8">
    <location>
        <begin position="232"/>
        <end position="243"/>
    </location>
</feature>
<evidence type="ECO:0000256" key="8">
    <source>
        <dbReference type="SAM" id="MobiDB-lite"/>
    </source>
</evidence>
<accession>A0A6A5ZE51</accession>
<feature type="transmembrane region" description="Helical" evidence="9">
    <location>
        <begin position="102"/>
        <end position="122"/>
    </location>
</feature>
<evidence type="ECO:0000256" key="5">
    <source>
        <dbReference type="ARBA" id="ARBA00022989"/>
    </source>
</evidence>
<dbReference type="GO" id="GO:0005886">
    <property type="term" value="C:plasma membrane"/>
    <property type="evidence" value="ECO:0007669"/>
    <property type="project" value="TreeGrafter"/>
</dbReference>
<dbReference type="PRINTS" id="PR00783">
    <property type="entry name" value="MINTRINSICP"/>
</dbReference>
<name>A0A6A5ZE51_9PLEO</name>
<keyword evidence="5 9" id="KW-1133">Transmembrane helix</keyword>
<dbReference type="Proteomes" id="UP000799770">
    <property type="component" value="Unassembled WGS sequence"/>
</dbReference>